<reference evidence="1 2" key="1">
    <citation type="journal article" date="2016" name="Nat. Commun.">
        <title>Extremotolerant tardigrade genome and improved radiotolerance of human cultured cells by tardigrade-unique protein.</title>
        <authorList>
            <person name="Hashimoto T."/>
            <person name="Horikawa D.D."/>
            <person name="Saito Y."/>
            <person name="Kuwahara H."/>
            <person name="Kozuka-Hata H."/>
            <person name="Shin-I T."/>
            <person name="Minakuchi Y."/>
            <person name="Ohishi K."/>
            <person name="Motoyama A."/>
            <person name="Aizu T."/>
            <person name="Enomoto A."/>
            <person name="Kondo K."/>
            <person name="Tanaka S."/>
            <person name="Hara Y."/>
            <person name="Koshikawa S."/>
            <person name="Sagara H."/>
            <person name="Miura T."/>
            <person name="Yokobori S."/>
            <person name="Miyagawa K."/>
            <person name="Suzuki Y."/>
            <person name="Kubo T."/>
            <person name="Oyama M."/>
            <person name="Kohara Y."/>
            <person name="Fujiyama A."/>
            <person name="Arakawa K."/>
            <person name="Katayama T."/>
            <person name="Toyoda A."/>
            <person name="Kunieda T."/>
        </authorList>
    </citation>
    <scope>NUCLEOTIDE SEQUENCE [LARGE SCALE GENOMIC DNA]</scope>
    <source>
        <strain evidence="1 2">YOKOZUNA-1</strain>
    </source>
</reference>
<dbReference type="EMBL" id="BDGG01000002">
    <property type="protein sequence ID" value="GAU92959.1"/>
    <property type="molecule type" value="Genomic_DNA"/>
</dbReference>
<dbReference type="Proteomes" id="UP000186922">
    <property type="component" value="Unassembled WGS sequence"/>
</dbReference>
<evidence type="ECO:0000313" key="2">
    <source>
        <dbReference type="Proteomes" id="UP000186922"/>
    </source>
</evidence>
<keyword evidence="2" id="KW-1185">Reference proteome</keyword>
<comment type="caution">
    <text evidence="1">The sequence shown here is derived from an EMBL/GenBank/DDBJ whole genome shotgun (WGS) entry which is preliminary data.</text>
</comment>
<gene>
    <name evidence="1" type="primary">RvY_04969-1</name>
    <name evidence="1" type="synonym">RvY_04969.1</name>
    <name evidence="1" type="ORF">RvY_04969</name>
</gene>
<name>A0A1D1UTI0_RAMVA</name>
<sequence length="37" mass="4139">MIFIPERATIRKTDLVGCDCFSGSRKLRPKVTHSCAT</sequence>
<organism evidence="1 2">
    <name type="scientific">Ramazzottius varieornatus</name>
    <name type="common">Water bear</name>
    <name type="synonym">Tardigrade</name>
    <dbReference type="NCBI Taxonomy" id="947166"/>
    <lineage>
        <taxon>Eukaryota</taxon>
        <taxon>Metazoa</taxon>
        <taxon>Ecdysozoa</taxon>
        <taxon>Tardigrada</taxon>
        <taxon>Eutardigrada</taxon>
        <taxon>Parachela</taxon>
        <taxon>Hypsibioidea</taxon>
        <taxon>Ramazzottiidae</taxon>
        <taxon>Ramazzottius</taxon>
    </lineage>
</organism>
<accession>A0A1D1UTI0</accession>
<dbReference type="AlphaFoldDB" id="A0A1D1UTI0"/>
<protein>
    <submittedName>
        <fullName evidence="1">Uncharacterized protein</fullName>
    </submittedName>
</protein>
<proteinExistence type="predicted"/>
<evidence type="ECO:0000313" key="1">
    <source>
        <dbReference type="EMBL" id="GAU92959.1"/>
    </source>
</evidence>